<gene>
    <name evidence="1" type="ORF">PSON_ATCC_30995.1.T0440031</name>
</gene>
<dbReference type="OrthoDB" id="10618474at2759"/>
<organism evidence="1 2">
    <name type="scientific">Paramecium sonneborni</name>
    <dbReference type="NCBI Taxonomy" id="65129"/>
    <lineage>
        <taxon>Eukaryota</taxon>
        <taxon>Sar</taxon>
        <taxon>Alveolata</taxon>
        <taxon>Ciliophora</taxon>
        <taxon>Intramacronucleata</taxon>
        <taxon>Oligohymenophorea</taxon>
        <taxon>Peniculida</taxon>
        <taxon>Parameciidae</taxon>
        <taxon>Paramecium</taxon>
    </lineage>
</organism>
<proteinExistence type="predicted"/>
<dbReference type="EMBL" id="CAJJDN010000044">
    <property type="protein sequence ID" value="CAD8082755.1"/>
    <property type="molecule type" value="Genomic_DNA"/>
</dbReference>
<dbReference type="Proteomes" id="UP000692954">
    <property type="component" value="Unassembled WGS sequence"/>
</dbReference>
<reference evidence="1" key="1">
    <citation type="submission" date="2021-01" db="EMBL/GenBank/DDBJ databases">
        <authorList>
            <consortium name="Genoscope - CEA"/>
            <person name="William W."/>
        </authorList>
    </citation>
    <scope>NUCLEOTIDE SEQUENCE</scope>
</reference>
<name>A0A8S1N0T7_9CILI</name>
<evidence type="ECO:0000313" key="1">
    <source>
        <dbReference type="EMBL" id="CAD8082755.1"/>
    </source>
</evidence>
<protein>
    <submittedName>
        <fullName evidence="1">Uncharacterized protein</fullName>
    </submittedName>
</protein>
<keyword evidence="2" id="KW-1185">Reference proteome</keyword>
<accession>A0A8S1N0T7</accession>
<comment type="caution">
    <text evidence="1">The sequence shown here is derived from an EMBL/GenBank/DDBJ whole genome shotgun (WGS) entry which is preliminary data.</text>
</comment>
<dbReference type="AlphaFoldDB" id="A0A8S1N0T7"/>
<evidence type="ECO:0000313" key="2">
    <source>
        <dbReference type="Proteomes" id="UP000692954"/>
    </source>
</evidence>
<sequence length="131" mass="15600">MGSSSGIGLQPTTNYIGLNLDSLQHLFWQVNLYEKIFSIQMQIKIFQLWVWQNLKQIIYFKPIILEIIELYIKYQKQQKEILRKQQLGFLAKFHSKFKPMQLVVGQSPIPELEPILIQSNEIYQLWNDNCK</sequence>